<evidence type="ECO:0000313" key="3">
    <source>
        <dbReference type="Proteomes" id="UP001412067"/>
    </source>
</evidence>
<dbReference type="SMART" id="SM00256">
    <property type="entry name" value="FBOX"/>
    <property type="match status" value="1"/>
</dbReference>
<dbReference type="NCBIfam" id="TIGR01640">
    <property type="entry name" value="F_box_assoc_1"/>
    <property type="match status" value="1"/>
</dbReference>
<evidence type="ECO:0000313" key="2">
    <source>
        <dbReference type="EMBL" id="KAK8961432.1"/>
    </source>
</evidence>
<dbReference type="Gene3D" id="1.20.1280.50">
    <property type="match status" value="1"/>
</dbReference>
<protein>
    <submittedName>
        <fullName evidence="2">F-box protein</fullName>
    </submittedName>
</protein>
<accession>A0ABR2MC26</accession>
<dbReference type="Proteomes" id="UP001412067">
    <property type="component" value="Unassembled WGS sequence"/>
</dbReference>
<dbReference type="InterPro" id="IPR017451">
    <property type="entry name" value="F-box-assoc_interact_dom"/>
</dbReference>
<dbReference type="EMBL" id="JBBWWR010000009">
    <property type="protein sequence ID" value="KAK8961432.1"/>
    <property type="molecule type" value="Genomic_DNA"/>
</dbReference>
<dbReference type="Pfam" id="PF00646">
    <property type="entry name" value="F-box"/>
    <property type="match status" value="1"/>
</dbReference>
<dbReference type="InterPro" id="IPR036047">
    <property type="entry name" value="F-box-like_dom_sf"/>
</dbReference>
<reference evidence="2 3" key="1">
    <citation type="journal article" date="2022" name="Nat. Plants">
        <title>Genomes of leafy and leafless Platanthera orchids illuminate the evolution of mycoheterotrophy.</title>
        <authorList>
            <person name="Li M.H."/>
            <person name="Liu K.W."/>
            <person name="Li Z."/>
            <person name="Lu H.C."/>
            <person name="Ye Q.L."/>
            <person name="Zhang D."/>
            <person name="Wang J.Y."/>
            <person name="Li Y.F."/>
            <person name="Zhong Z.M."/>
            <person name="Liu X."/>
            <person name="Yu X."/>
            <person name="Liu D.K."/>
            <person name="Tu X.D."/>
            <person name="Liu B."/>
            <person name="Hao Y."/>
            <person name="Liao X.Y."/>
            <person name="Jiang Y.T."/>
            <person name="Sun W.H."/>
            <person name="Chen J."/>
            <person name="Chen Y.Q."/>
            <person name="Ai Y."/>
            <person name="Zhai J.W."/>
            <person name="Wu S.S."/>
            <person name="Zhou Z."/>
            <person name="Hsiao Y.Y."/>
            <person name="Wu W.L."/>
            <person name="Chen Y.Y."/>
            <person name="Lin Y.F."/>
            <person name="Hsu J.L."/>
            <person name="Li C.Y."/>
            <person name="Wang Z.W."/>
            <person name="Zhao X."/>
            <person name="Zhong W.Y."/>
            <person name="Ma X.K."/>
            <person name="Ma L."/>
            <person name="Huang J."/>
            <person name="Chen G.Z."/>
            <person name="Huang M.Z."/>
            <person name="Huang L."/>
            <person name="Peng D.H."/>
            <person name="Luo Y.B."/>
            <person name="Zou S.Q."/>
            <person name="Chen S.P."/>
            <person name="Lan S."/>
            <person name="Tsai W.C."/>
            <person name="Van de Peer Y."/>
            <person name="Liu Z.J."/>
        </authorList>
    </citation>
    <scope>NUCLEOTIDE SEQUENCE [LARGE SCALE GENOMIC DNA]</scope>
    <source>
        <strain evidence="2">Lor288</strain>
    </source>
</reference>
<name>A0ABR2MC26_9ASPA</name>
<evidence type="ECO:0000259" key="1">
    <source>
        <dbReference type="SMART" id="SM00256"/>
    </source>
</evidence>
<gene>
    <name evidence="2" type="ORF">KSP40_PGU020478</name>
</gene>
<dbReference type="InterPro" id="IPR050796">
    <property type="entry name" value="SCF_F-box_component"/>
</dbReference>
<sequence length="396" mass="44190">MKMLKMRKLEKMKRAAMKNTAETGKKKIGVYIPGDIVSEILLRLPARSLGKYRCVCKSWLSITSNTAFVRANAQLNRITRPSVIVGELTKRTKLCLDFGNANSEPASIDLREYQQPTKTIPNHSYATATCDGLVCVMRITHGTLIQFFVINPLTGQSISSPKERYHSTSRPGFYFHRSTSKYRLIRVAGTSTMGASEVLVVGESSWRPIPGNLPAILNCSNPLDLNGNIYWLAFSRKRSPSEDTVVIFDQEQEVYSMISLPPSLVKLADFGRNLADFNGDLGLLVVSNETTIDVWIMEENFWIKRYSVNYAHTHGCSSGLESWWTPSGVFIIGDEELLVNLSSSCQCGALPSCKRQHYLVGCNLKSGASVVQRMMSAQGCLYYSIFSYTETLTNPE</sequence>
<organism evidence="2 3">
    <name type="scientific">Platanthera guangdongensis</name>
    <dbReference type="NCBI Taxonomy" id="2320717"/>
    <lineage>
        <taxon>Eukaryota</taxon>
        <taxon>Viridiplantae</taxon>
        <taxon>Streptophyta</taxon>
        <taxon>Embryophyta</taxon>
        <taxon>Tracheophyta</taxon>
        <taxon>Spermatophyta</taxon>
        <taxon>Magnoliopsida</taxon>
        <taxon>Liliopsida</taxon>
        <taxon>Asparagales</taxon>
        <taxon>Orchidaceae</taxon>
        <taxon>Orchidoideae</taxon>
        <taxon>Orchideae</taxon>
        <taxon>Orchidinae</taxon>
        <taxon>Platanthera</taxon>
    </lineage>
</organism>
<dbReference type="PANTHER" id="PTHR31672">
    <property type="entry name" value="BNACNNG10540D PROTEIN"/>
    <property type="match status" value="1"/>
</dbReference>
<dbReference type="InterPro" id="IPR001810">
    <property type="entry name" value="F-box_dom"/>
</dbReference>
<dbReference type="Pfam" id="PF08268">
    <property type="entry name" value="FBA_3"/>
    <property type="match status" value="1"/>
</dbReference>
<proteinExistence type="predicted"/>
<dbReference type="SUPFAM" id="SSF81383">
    <property type="entry name" value="F-box domain"/>
    <property type="match status" value="1"/>
</dbReference>
<comment type="caution">
    <text evidence="2">The sequence shown here is derived from an EMBL/GenBank/DDBJ whole genome shotgun (WGS) entry which is preliminary data.</text>
</comment>
<keyword evidence="3" id="KW-1185">Reference proteome</keyword>
<dbReference type="InterPro" id="IPR013187">
    <property type="entry name" value="F-box-assoc_dom_typ3"/>
</dbReference>
<feature type="domain" description="F-box" evidence="1">
    <location>
        <begin position="32"/>
        <end position="72"/>
    </location>
</feature>